<dbReference type="InterPro" id="IPR001296">
    <property type="entry name" value="Glyco_trans_1"/>
</dbReference>
<organism evidence="3 4">
    <name type="scientific">Paenibacillus terrae</name>
    <dbReference type="NCBI Taxonomy" id="159743"/>
    <lineage>
        <taxon>Bacteria</taxon>
        <taxon>Bacillati</taxon>
        <taxon>Bacillota</taxon>
        <taxon>Bacilli</taxon>
        <taxon>Bacillales</taxon>
        <taxon>Paenibacillaceae</taxon>
        <taxon>Paenibacillus</taxon>
    </lineage>
</organism>
<comment type="caution">
    <text evidence="3">The sequence shown here is derived from an EMBL/GenBank/DDBJ whole genome shotgun (WGS) entry which is preliminary data.</text>
</comment>
<dbReference type="CDD" id="cd03801">
    <property type="entry name" value="GT4_PimA-like"/>
    <property type="match status" value="1"/>
</dbReference>
<protein>
    <submittedName>
        <fullName evidence="3">Glycosyl transferase</fullName>
    </submittedName>
</protein>
<evidence type="ECO:0000259" key="1">
    <source>
        <dbReference type="Pfam" id="PF00534"/>
    </source>
</evidence>
<dbReference type="PANTHER" id="PTHR12526">
    <property type="entry name" value="GLYCOSYLTRANSFERASE"/>
    <property type="match status" value="1"/>
</dbReference>
<dbReference type="RefSeq" id="WP_044645219.1">
    <property type="nucleotide sequence ID" value="NZ_JTHP01000007.1"/>
</dbReference>
<dbReference type="GO" id="GO:0016757">
    <property type="term" value="F:glycosyltransferase activity"/>
    <property type="evidence" value="ECO:0007669"/>
    <property type="project" value="InterPro"/>
</dbReference>
<proteinExistence type="predicted"/>
<accession>A0A0D7X5K7</accession>
<dbReference type="OrthoDB" id="9814612at2"/>
<keyword evidence="4" id="KW-1185">Reference proteome</keyword>
<dbReference type="PATRIC" id="fig|159743.3.peg.1246"/>
<dbReference type="Gene3D" id="3.40.50.2000">
    <property type="entry name" value="Glycogen Phosphorylase B"/>
    <property type="match status" value="2"/>
</dbReference>
<feature type="domain" description="Glycosyl transferase family 1" evidence="1">
    <location>
        <begin position="193"/>
        <end position="355"/>
    </location>
</feature>
<name>A0A0D7X5K7_9BACL</name>
<gene>
    <name evidence="3" type="ORF">QD47_05775</name>
</gene>
<dbReference type="SUPFAM" id="SSF53756">
    <property type="entry name" value="UDP-Glycosyltransferase/glycogen phosphorylase"/>
    <property type="match status" value="1"/>
</dbReference>
<evidence type="ECO:0000313" key="3">
    <source>
        <dbReference type="EMBL" id="KJD46529.1"/>
    </source>
</evidence>
<sequence>MLRIAYIDHTARWSGGEVALYNILTNIGEHIDPLVILAEEGDLADRLRQRNIDVRIVPLDDSIRNRGRNAVNLGAPAAAYRLLAYGKKLAPLLREEKVVCVHTNSLKSAFYGAVAAKSAKVPLIWHIRDHIGPPYLKPIVAKGIRLMSRFLPNGVIANSKSTLSALELPPDKKTLVVYSAFAKAITARDATANSRDDDSFNVVLVGRLAEWKGQHILLEAARSFLPDKRVKFWLAGDALFGEEEYKRRLESTMREYGLDNVNLLGHVDDIQGLMQRCDLLIHTSITPEPFGQVIIEGMAAGLPVIASNEGGPRETVVPNETGLLIEPGDPAKLEEAIRWMLEHPQERQQMGDKGMERVKKHFVIENTVKDIVHYYKGLLAGV</sequence>
<dbReference type="Proteomes" id="UP000032534">
    <property type="component" value="Unassembled WGS sequence"/>
</dbReference>
<dbReference type="EMBL" id="JTHP01000007">
    <property type="protein sequence ID" value="KJD46529.1"/>
    <property type="molecule type" value="Genomic_DNA"/>
</dbReference>
<dbReference type="Pfam" id="PF13439">
    <property type="entry name" value="Glyco_transf_4"/>
    <property type="match status" value="1"/>
</dbReference>
<feature type="domain" description="Glycosyltransferase subfamily 4-like N-terminal" evidence="2">
    <location>
        <begin position="42"/>
        <end position="168"/>
    </location>
</feature>
<dbReference type="Pfam" id="PF00534">
    <property type="entry name" value="Glycos_transf_1"/>
    <property type="match status" value="1"/>
</dbReference>
<evidence type="ECO:0000259" key="2">
    <source>
        <dbReference type="Pfam" id="PF13439"/>
    </source>
</evidence>
<dbReference type="AlphaFoldDB" id="A0A0D7X5K7"/>
<dbReference type="InterPro" id="IPR028098">
    <property type="entry name" value="Glyco_trans_4-like_N"/>
</dbReference>
<evidence type="ECO:0000313" key="4">
    <source>
        <dbReference type="Proteomes" id="UP000032534"/>
    </source>
</evidence>
<keyword evidence="3" id="KW-0808">Transferase</keyword>
<reference evidence="3 4" key="1">
    <citation type="submission" date="2014-11" db="EMBL/GenBank/DDBJ databases">
        <title>Draft Genome Sequences of Paenibacillus polymyxa NRRL B-30509 and Paenibacillus terrae NRRL B-30644, Strains from a Poultry Environment that Produce Tridecaptin A and Paenicidins.</title>
        <authorList>
            <person name="van Belkum M.J."/>
            <person name="Lohans C.T."/>
            <person name="Vederas J.C."/>
        </authorList>
    </citation>
    <scope>NUCLEOTIDE SEQUENCE [LARGE SCALE GENOMIC DNA]</scope>
    <source>
        <strain evidence="3 4">NRRL B-30644</strain>
    </source>
</reference>